<proteinExistence type="inferred from homology"/>
<keyword evidence="4" id="KW-1185">Reference proteome</keyword>
<feature type="domain" description="GIY-YIG" evidence="2">
    <location>
        <begin position="3"/>
        <end position="81"/>
    </location>
</feature>
<dbReference type="PROSITE" id="PS50164">
    <property type="entry name" value="GIY_YIG"/>
    <property type="match status" value="1"/>
</dbReference>
<comment type="similarity">
    <text evidence="1">Belongs to the UPF0213 family.</text>
</comment>
<accession>A0ABW3RNP8</accession>
<evidence type="ECO:0000259" key="2">
    <source>
        <dbReference type="PROSITE" id="PS50164"/>
    </source>
</evidence>
<protein>
    <submittedName>
        <fullName evidence="3">GIY-YIG nuclease family protein</fullName>
    </submittedName>
</protein>
<dbReference type="InterPro" id="IPR000305">
    <property type="entry name" value="GIY-YIG_endonuc"/>
</dbReference>
<evidence type="ECO:0000313" key="4">
    <source>
        <dbReference type="Proteomes" id="UP001597205"/>
    </source>
</evidence>
<dbReference type="EMBL" id="JBHTKY010000024">
    <property type="protein sequence ID" value="MFD1166781.1"/>
    <property type="molecule type" value="Genomic_DNA"/>
</dbReference>
<gene>
    <name evidence="3" type="ORF">ACFQ2C_14315</name>
</gene>
<dbReference type="InterPro" id="IPR035901">
    <property type="entry name" value="GIY-YIG_endonuc_sf"/>
</dbReference>
<comment type="caution">
    <text evidence="3">The sequence shown here is derived from an EMBL/GenBank/DDBJ whole genome shotgun (WGS) entry which is preliminary data.</text>
</comment>
<dbReference type="CDD" id="cd10448">
    <property type="entry name" value="GIY-YIG_unchar_3"/>
    <property type="match status" value="1"/>
</dbReference>
<dbReference type="PANTHER" id="PTHR34477:SF5">
    <property type="entry name" value="BSL5627 PROTEIN"/>
    <property type="match status" value="1"/>
</dbReference>
<dbReference type="PANTHER" id="PTHR34477">
    <property type="entry name" value="UPF0213 PROTEIN YHBQ"/>
    <property type="match status" value="1"/>
</dbReference>
<dbReference type="InterPro" id="IPR050190">
    <property type="entry name" value="UPF0213_domain"/>
</dbReference>
<name>A0ABW3RNP8_9SPHI</name>
<evidence type="ECO:0000313" key="3">
    <source>
        <dbReference type="EMBL" id="MFD1166781.1"/>
    </source>
</evidence>
<dbReference type="RefSeq" id="WP_380897691.1">
    <property type="nucleotide sequence ID" value="NZ_JBHTKY010000024.1"/>
</dbReference>
<dbReference type="SUPFAM" id="SSF82771">
    <property type="entry name" value="GIY-YIG endonuclease"/>
    <property type="match status" value="1"/>
</dbReference>
<dbReference type="Gene3D" id="3.40.1440.10">
    <property type="entry name" value="GIY-YIG endonuclease"/>
    <property type="match status" value="1"/>
</dbReference>
<organism evidence="3 4">
    <name type="scientific">Sphingobacterium daejeonense</name>
    <dbReference type="NCBI Taxonomy" id="371142"/>
    <lineage>
        <taxon>Bacteria</taxon>
        <taxon>Pseudomonadati</taxon>
        <taxon>Bacteroidota</taxon>
        <taxon>Sphingobacteriia</taxon>
        <taxon>Sphingobacteriales</taxon>
        <taxon>Sphingobacteriaceae</taxon>
        <taxon>Sphingobacterium</taxon>
    </lineage>
</organism>
<evidence type="ECO:0000256" key="1">
    <source>
        <dbReference type="ARBA" id="ARBA00007435"/>
    </source>
</evidence>
<dbReference type="Pfam" id="PF01541">
    <property type="entry name" value="GIY-YIG"/>
    <property type="match status" value="1"/>
</dbReference>
<reference evidence="4" key="1">
    <citation type="journal article" date="2019" name="Int. J. Syst. Evol. Microbiol.">
        <title>The Global Catalogue of Microorganisms (GCM) 10K type strain sequencing project: providing services to taxonomists for standard genome sequencing and annotation.</title>
        <authorList>
            <consortium name="The Broad Institute Genomics Platform"/>
            <consortium name="The Broad Institute Genome Sequencing Center for Infectious Disease"/>
            <person name="Wu L."/>
            <person name="Ma J."/>
        </authorList>
    </citation>
    <scope>NUCLEOTIDE SEQUENCE [LARGE SCALE GENOMIC DNA]</scope>
    <source>
        <strain evidence="4">CCUG 52468</strain>
    </source>
</reference>
<sequence>MSKCYFVYILTNYKRTVLYIGVTNNLKRRILEHQFDNNNWNSFTKRYKVFYLVYYETFYDILKAIDRETAMKKFSRKEKETLIKEFNPEWRFLNKEI</sequence>
<dbReference type="SMART" id="SM00465">
    <property type="entry name" value="GIYc"/>
    <property type="match status" value="1"/>
</dbReference>
<dbReference type="Proteomes" id="UP001597205">
    <property type="component" value="Unassembled WGS sequence"/>
</dbReference>